<proteinExistence type="predicted"/>
<name>A0A9D4UHL1_ADICA</name>
<evidence type="ECO:0000313" key="2">
    <source>
        <dbReference type="Proteomes" id="UP000886520"/>
    </source>
</evidence>
<dbReference type="Proteomes" id="UP000886520">
    <property type="component" value="Chromosome 16"/>
</dbReference>
<gene>
    <name evidence="1" type="ORF">GOP47_0016310</name>
</gene>
<keyword evidence="2" id="KW-1185">Reference proteome</keyword>
<reference evidence="1" key="1">
    <citation type="submission" date="2021-01" db="EMBL/GenBank/DDBJ databases">
        <title>Adiantum capillus-veneris genome.</title>
        <authorList>
            <person name="Fang Y."/>
            <person name="Liao Q."/>
        </authorList>
    </citation>
    <scope>NUCLEOTIDE SEQUENCE</scope>
    <source>
        <strain evidence="1">H3</strain>
        <tissue evidence="1">Leaf</tissue>
    </source>
</reference>
<comment type="caution">
    <text evidence="1">The sequence shown here is derived from an EMBL/GenBank/DDBJ whole genome shotgun (WGS) entry which is preliminary data.</text>
</comment>
<accession>A0A9D4UHL1</accession>
<evidence type="ECO:0000313" key="1">
    <source>
        <dbReference type="EMBL" id="KAI5067965.1"/>
    </source>
</evidence>
<organism evidence="1 2">
    <name type="scientific">Adiantum capillus-veneris</name>
    <name type="common">Maidenhair fern</name>
    <dbReference type="NCBI Taxonomy" id="13818"/>
    <lineage>
        <taxon>Eukaryota</taxon>
        <taxon>Viridiplantae</taxon>
        <taxon>Streptophyta</taxon>
        <taxon>Embryophyta</taxon>
        <taxon>Tracheophyta</taxon>
        <taxon>Polypodiopsida</taxon>
        <taxon>Polypodiidae</taxon>
        <taxon>Polypodiales</taxon>
        <taxon>Pteridineae</taxon>
        <taxon>Pteridaceae</taxon>
        <taxon>Vittarioideae</taxon>
        <taxon>Adiantum</taxon>
    </lineage>
</organism>
<sequence length="97" mass="10861">MQGQLSRIESNHAKIMSLLERYVLDKDSMDFKSIVPELRSTSNKLTAVAVQHTTGFSEVRSISNKLHALVTTHWPKKWINAVGDVPSNSKQGNPCKK</sequence>
<dbReference type="AlphaFoldDB" id="A0A9D4UHL1"/>
<protein>
    <submittedName>
        <fullName evidence="1">Uncharacterized protein</fullName>
    </submittedName>
</protein>
<dbReference type="EMBL" id="JABFUD020000016">
    <property type="protein sequence ID" value="KAI5067965.1"/>
    <property type="molecule type" value="Genomic_DNA"/>
</dbReference>